<dbReference type="GO" id="GO:0005829">
    <property type="term" value="C:cytosol"/>
    <property type="evidence" value="ECO:0007669"/>
    <property type="project" value="TreeGrafter"/>
</dbReference>
<dbReference type="InterPro" id="IPR050223">
    <property type="entry name" value="D-isomer_2-hydroxyacid_DH"/>
</dbReference>
<dbReference type="PANTHER" id="PTHR10996">
    <property type="entry name" value="2-HYDROXYACID DEHYDROGENASE-RELATED"/>
    <property type="match status" value="1"/>
</dbReference>
<feature type="domain" description="D-isomer specific 2-hydroxyacid dehydrogenase NAD-binding" evidence="5">
    <location>
        <begin position="121"/>
        <end position="294"/>
    </location>
</feature>
<evidence type="ECO:0000256" key="3">
    <source>
        <dbReference type="RuleBase" id="RU003719"/>
    </source>
</evidence>
<dbReference type="Gene3D" id="3.40.50.720">
    <property type="entry name" value="NAD(P)-binding Rossmann-like Domain"/>
    <property type="match status" value="2"/>
</dbReference>
<dbReference type="InterPro" id="IPR036291">
    <property type="entry name" value="NAD(P)-bd_dom_sf"/>
</dbReference>
<dbReference type="InterPro" id="IPR006139">
    <property type="entry name" value="D-isomer_2_OHA_DH_cat_dom"/>
</dbReference>
<dbReference type="GO" id="GO:0030267">
    <property type="term" value="F:glyoxylate reductase (NADPH) activity"/>
    <property type="evidence" value="ECO:0007669"/>
    <property type="project" value="TreeGrafter"/>
</dbReference>
<dbReference type="InterPro" id="IPR006140">
    <property type="entry name" value="D-isomer_DH_NAD-bd"/>
</dbReference>
<proteinExistence type="inferred from homology"/>
<reference evidence="6" key="2">
    <citation type="submission" date="2014-06" db="EMBL/GenBank/DDBJ databases">
        <title>The complete genome of Blastobotrys (Arxula) adeninivorans LS3 - a yeast of biotechnological interest.</title>
        <authorList>
            <person name="Kunze G."/>
            <person name="Gaillardin C."/>
            <person name="Czernicka M."/>
            <person name="Durrens P."/>
            <person name="Martin T."/>
            <person name="Boer E."/>
            <person name="Gabaldon T."/>
            <person name="Cruz J."/>
            <person name="Talla E."/>
            <person name="Marck C."/>
            <person name="Goffeau A."/>
            <person name="Barbe V."/>
            <person name="Baret P."/>
            <person name="Baronian K."/>
            <person name="Beier S."/>
            <person name="Bleykasten C."/>
            <person name="Bode R."/>
            <person name="Casaregola S."/>
            <person name="Despons L."/>
            <person name="Fairhead C."/>
            <person name="Giersberg M."/>
            <person name="Gierski P."/>
            <person name="Hahnel U."/>
            <person name="Hartmann A."/>
            <person name="Jankowska D."/>
            <person name="Jubin C."/>
            <person name="Jung P."/>
            <person name="Lafontaine I."/>
            <person name="Leh-Louis V."/>
            <person name="Lemaire M."/>
            <person name="Marcet-Houben M."/>
            <person name="Mascher M."/>
            <person name="Morel G."/>
            <person name="Richard G.-F."/>
            <person name="Riechen J."/>
            <person name="Sacerdot C."/>
            <person name="Sarkar A."/>
            <person name="Savel G."/>
            <person name="Schacherer J."/>
            <person name="Sherman D."/>
            <person name="Straub M.-L."/>
            <person name="Stein N."/>
            <person name="Thierry A."/>
            <person name="Trautwein-Schult A."/>
            <person name="Westhof E."/>
            <person name="Worch S."/>
            <person name="Dujon B."/>
            <person name="Souciet J.-L."/>
            <person name="Wincker P."/>
            <person name="Scholz U."/>
            <person name="Neuveglise N."/>
        </authorList>
    </citation>
    <scope>NUCLEOTIDE SEQUENCE</scope>
    <source>
        <strain evidence="6">LS3</strain>
    </source>
</reference>
<comment type="similarity">
    <text evidence="1 3">Belongs to the D-isomer specific 2-hydroxyacid dehydrogenase family.</text>
</comment>
<keyword evidence="2 3" id="KW-0560">Oxidoreductase</keyword>
<evidence type="ECO:0000256" key="2">
    <source>
        <dbReference type="ARBA" id="ARBA00023002"/>
    </source>
</evidence>
<dbReference type="PROSITE" id="PS00671">
    <property type="entry name" value="D_2_HYDROXYACID_DH_3"/>
    <property type="match status" value="1"/>
</dbReference>
<dbReference type="PROSITE" id="PS00670">
    <property type="entry name" value="D_2_HYDROXYACID_DH_2"/>
    <property type="match status" value="1"/>
</dbReference>
<reference evidence="6" key="1">
    <citation type="submission" date="2014-02" db="EMBL/GenBank/DDBJ databases">
        <authorList>
            <person name="Genoscope - CEA"/>
        </authorList>
    </citation>
    <scope>NUCLEOTIDE SEQUENCE</scope>
    <source>
        <strain evidence="6">LS3</strain>
    </source>
</reference>
<dbReference type="PhylomeDB" id="A0A060T1I7"/>
<gene>
    <name evidence="6" type="ORF">GNLVRS02_ARAD1A00880g</name>
</gene>
<dbReference type="Pfam" id="PF00389">
    <property type="entry name" value="2-Hacid_dh"/>
    <property type="match status" value="1"/>
</dbReference>
<dbReference type="PANTHER" id="PTHR10996:SF257">
    <property type="entry name" value="GLYOXYLATE REDUCTASE 1"/>
    <property type="match status" value="1"/>
</dbReference>
<evidence type="ECO:0000313" key="6">
    <source>
        <dbReference type="EMBL" id="CDP33061.1"/>
    </source>
</evidence>
<dbReference type="GO" id="GO:0016618">
    <property type="term" value="F:hydroxypyruvate reductase [NAD(P)H] activity"/>
    <property type="evidence" value="ECO:0007669"/>
    <property type="project" value="TreeGrafter"/>
</dbReference>
<protein>
    <submittedName>
        <fullName evidence="6">ARAD1A00880p</fullName>
    </submittedName>
</protein>
<evidence type="ECO:0000259" key="5">
    <source>
        <dbReference type="Pfam" id="PF02826"/>
    </source>
</evidence>
<dbReference type="PROSITE" id="PS00065">
    <property type="entry name" value="D_2_HYDROXYACID_DH_1"/>
    <property type="match status" value="1"/>
</dbReference>
<dbReference type="AlphaFoldDB" id="A0A060T1I7"/>
<dbReference type="InterPro" id="IPR029752">
    <property type="entry name" value="D-isomer_DH_CS1"/>
</dbReference>
<evidence type="ECO:0000259" key="4">
    <source>
        <dbReference type="Pfam" id="PF00389"/>
    </source>
</evidence>
<dbReference type="CDD" id="cd12168">
    <property type="entry name" value="Mand_dh_like"/>
    <property type="match status" value="1"/>
</dbReference>
<dbReference type="InterPro" id="IPR029753">
    <property type="entry name" value="D-isomer_DH_CS"/>
</dbReference>
<evidence type="ECO:0000256" key="1">
    <source>
        <dbReference type="ARBA" id="ARBA00005854"/>
    </source>
</evidence>
<dbReference type="FunFam" id="3.40.50.720:FF:000026">
    <property type="entry name" value="Glyoxylate/hydroxypyruvate reductase B"/>
    <property type="match status" value="1"/>
</dbReference>
<name>A0A060T1I7_BLAAD</name>
<feature type="domain" description="D-isomer specific 2-hydroxyacid dehydrogenase catalytic" evidence="4">
    <location>
        <begin position="16"/>
        <end position="325"/>
    </location>
</feature>
<sequence length="332" mass="36443">MSPKIRVLLVGEIAHAQKALDKLKQIAEVVKLESKNRKEFENDLKGKYSDISAMYTTFHGFQSTGKFDAEVASWVPSSLKFICHNGAGYDAIQVNEFTPKGIQVSHTPNPVSDATADTNMYLILGALRNFSLGAIELRKNNWWNNVPLAHDPKGKVLGILGMGGIGRALRDRAAPFGFSKIIYHNRTRLDPSLEGIAQYVSMDELLAESDVLSLNLPLNAHTRHIIDREALKKVKDGVVIVNTARGAVIDEGALVEALDSGKVASAGLDVFEEEPKIHPGLLKNDKVLLLPHLGTHTVETRRWMEETVIDNIISGLNGGKVIDLVPEQKGKF</sequence>
<organism evidence="6">
    <name type="scientific">Blastobotrys adeninivorans</name>
    <name type="common">Yeast</name>
    <name type="synonym">Arxula adeninivorans</name>
    <dbReference type="NCBI Taxonomy" id="409370"/>
    <lineage>
        <taxon>Eukaryota</taxon>
        <taxon>Fungi</taxon>
        <taxon>Dikarya</taxon>
        <taxon>Ascomycota</taxon>
        <taxon>Saccharomycotina</taxon>
        <taxon>Dipodascomycetes</taxon>
        <taxon>Dipodascales</taxon>
        <taxon>Trichomonascaceae</taxon>
        <taxon>Blastobotrys</taxon>
    </lineage>
</organism>
<dbReference type="GO" id="GO:0051287">
    <property type="term" value="F:NAD binding"/>
    <property type="evidence" value="ECO:0007669"/>
    <property type="project" value="InterPro"/>
</dbReference>
<dbReference type="SUPFAM" id="SSF51735">
    <property type="entry name" value="NAD(P)-binding Rossmann-fold domains"/>
    <property type="match status" value="1"/>
</dbReference>
<dbReference type="SUPFAM" id="SSF52283">
    <property type="entry name" value="Formate/glycerate dehydrogenase catalytic domain-like"/>
    <property type="match status" value="1"/>
</dbReference>
<dbReference type="EMBL" id="HG937691">
    <property type="protein sequence ID" value="CDP33061.1"/>
    <property type="molecule type" value="Genomic_DNA"/>
</dbReference>
<accession>A0A060T1I7</accession>
<dbReference type="Pfam" id="PF02826">
    <property type="entry name" value="2-Hacid_dh_C"/>
    <property type="match status" value="1"/>
</dbReference>